<dbReference type="Gene3D" id="3.30.70.2810">
    <property type="match status" value="1"/>
</dbReference>
<name>A0A411HMH6_9GAMM</name>
<dbReference type="InterPro" id="IPR011224">
    <property type="entry name" value="rRNA_MeTrfase_M"/>
</dbReference>
<organism evidence="12 13">
    <name type="scientific">Pseudolysobacter antarcticus</name>
    <dbReference type="NCBI Taxonomy" id="2511995"/>
    <lineage>
        <taxon>Bacteria</taxon>
        <taxon>Pseudomonadati</taxon>
        <taxon>Pseudomonadota</taxon>
        <taxon>Gammaproteobacteria</taxon>
        <taxon>Lysobacterales</taxon>
        <taxon>Rhodanobacteraceae</taxon>
        <taxon>Pseudolysobacter</taxon>
    </lineage>
</organism>
<dbReference type="InterPro" id="IPR040739">
    <property type="entry name" value="RlmM_FDX"/>
</dbReference>
<evidence type="ECO:0000259" key="10">
    <source>
        <dbReference type="Pfam" id="PF18125"/>
    </source>
</evidence>
<evidence type="ECO:0000256" key="6">
    <source>
        <dbReference type="HAMAP-Rule" id="MF_01551"/>
    </source>
</evidence>
<evidence type="ECO:0000256" key="5">
    <source>
        <dbReference type="ARBA" id="ARBA00022691"/>
    </source>
</evidence>
<evidence type="ECO:0000256" key="7">
    <source>
        <dbReference type="PIRSR" id="PIRSR028774-1"/>
    </source>
</evidence>
<dbReference type="OrthoDB" id="154490at2"/>
<dbReference type="SUPFAM" id="SSF53335">
    <property type="entry name" value="S-adenosyl-L-methionine-dependent methyltransferases"/>
    <property type="match status" value="1"/>
</dbReference>
<proteinExistence type="inferred from homology"/>
<dbReference type="PANTHER" id="PTHR37524">
    <property type="entry name" value="RIBOSOMAL RNA LARGE SUBUNIT METHYLTRANSFERASE M"/>
    <property type="match status" value="1"/>
</dbReference>
<dbReference type="Pfam" id="PF01728">
    <property type="entry name" value="FtsJ"/>
    <property type="match status" value="1"/>
</dbReference>
<comment type="subunit">
    <text evidence="6">Monomer.</text>
</comment>
<sequence length="361" mass="40570">MSETSPAPKTGLLAYCRAGFEGECAQELSDHATRHAAYGFARTQPNSALVEFVLADSEQAAQLHASMHYSDLIFARQILLVLAHFPSLPIHDRIGALLPMLKSSDTRYCDAWIETPDTDAGKELSAFCRAFNAALIGVLKREKLIDRSSSKRLHVCFTRTDAAFLAESDIRYASSWPQGIPRLKFPREAPSRSTLKLDEAFQVLLSETERERLLRAGMSAVDLGAAPGGWTWQLVRRSIHVTAIDNGPMDQGLLDSGLLNHLREDGFRYQPKRPVDWLVCDMVEKPRRVAELIAQWLAAGWCRQAIFNLKLPMKQRYNEIQLCLALIRDHVATEGKSVELRAKQLYHDREEITVFAQIGGR</sequence>
<keyword evidence="4 6" id="KW-0808">Transferase</keyword>
<feature type="active site" description="Proton acceptor" evidence="6 7">
    <location>
        <position position="310"/>
    </location>
</feature>
<comment type="function">
    <text evidence="6">Catalyzes the 2'-O-methylation at nucleotide C2498 in 23S rRNA.</text>
</comment>
<dbReference type="HAMAP" id="MF_01551">
    <property type="entry name" value="23SrRNA_methyltr_M"/>
    <property type="match status" value="1"/>
</dbReference>
<comment type="subcellular location">
    <subcellularLocation>
        <location evidence="6">Cytoplasm</location>
    </subcellularLocation>
</comment>
<feature type="domain" description="Ribosomal RNA large subunit methyltransferase M THUMP-like" evidence="11">
    <location>
        <begin position="92"/>
        <end position="168"/>
    </location>
</feature>
<dbReference type="AlphaFoldDB" id="A0A411HMH6"/>
<feature type="binding site" evidence="6 8">
    <location>
        <begin position="226"/>
        <end position="229"/>
    </location>
    <ligand>
        <name>S-adenosyl-L-methionine</name>
        <dbReference type="ChEBI" id="CHEBI:59789"/>
    </ligand>
</feature>
<keyword evidence="2 6" id="KW-0698">rRNA processing</keyword>
<dbReference type="RefSeq" id="WP_129834880.1">
    <property type="nucleotide sequence ID" value="NZ_CP035704.1"/>
</dbReference>
<feature type="domain" description="Ribosomal RNA methyltransferase FtsJ" evidence="9">
    <location>
        <begin position="191"/>
        <end position="324"/>
    </location>
</feature>
<dbReference type="Gene3D" id="3.40.50.150">
    <property type="entry name" value="Vaccinia Virus protein VP39"/>
    <property type="match status" value="1"/>
</dbReference>
<dbReference type="GO" id="GO:0006364">
    <property type="term" value="P:rRNA processing"/>
    <property type="evidence" value="ECO:0007669"/>
    <property type="project" value="UniProtKB-UniRule"/>
</dbReference>
<gene>
    <name evidence="6 12" type="primary">rlmM</name>
    <name evidence="12" type="ORF">ELE36_15560</name>
</gene>
<keyword evidence="3 6" id="KW-0489">Methyltransferase</keyword>
<evidence type="ECO:0000256" key="8">
    <source>
        <dbReference type="PIRSR" id="PIRSR028774-2"/>
    </source>
</evidence>
<reference evidence="12 13" key="1">
    <citation type="submission" date="2019-01" db="EMBL/GenBank/DDBJ databases">
        <title>Pseudolysobacter antarctica gen. nov., sp. nov., isolated from Fildes Peninsula, Antarctica.</title>
        <authorList>
            <person name="Wei Z."/>
            <person name="Peng F."/>
        </authorList>
    </citation>
    <scope>NUCLEOTIDE SEQUENCE [LARGE SCALE GENOMIC DNA]</scope>
    <source>
        <strain evidence="12 13">AQ6-296</strain>
    </source>
</reference>
<evidence type="ECO:0000256" key="2">
    <source>
        <dbReference type="ARBA" id="ARBA00022552"/>
    </source>
</evidence>
<evidence type="ECO:0000256" key="3">
    <source>
        <dbReference type="ARBA" id="ARBA00022603"/>
    </source>
</evidence>
<comment type="catalytic activity">
    <reaction evidence="6">
        <text>cytidine(2498) in 23S rRNA + S-adenosyl-L-methionine = 2'-O-methylcytidine(2498) in 23S rRNA + S-adenosyl-L-homocysteine + H(+)</text>
        <dbReference type="Rhea" id="RHEA:42788"/>
        <dbReference type="Rhea" id="RHEA-COMP:10244"/>
        <dbReference type="Rhea" id="RHEA-COMP:10245"/>
        <dbReference type="ChEBI" id="CHEBI:15378"/>
        <dbReference type="ChEBI" id="CHEBI:57856"/>
        <dbReference type="ChEBI" id="CHEBI:59789"/>
        <dbReference type="ChEBI" id="CHEBI:74495"/>
        <dbReference type="ChEBI" id="CHEBI:82748"/>
        <dbReference type="EC" id="2.1.1.186"/>
    </reaction>
</comment>
<dbReference type="KEGG" id="xbc:ELE36_15560"/>
<accession>A0A411HMH6</accession>
<evidence type="ECO:0000259" key="11">
    <source>
        <dbReference type="Pfam" id="PF21239"/>
    </source>
</evidence>
<dbReference type="GO" id="GO:0008757">
    <property type="term" value="F:S-adenosylmethionine-dependent methyltransferase activity"/>
    <property type="evidence" value="ECO:0007669"/>
    <property type="project" value="UniProtKB-UniRule"/>
</dbReference>
<feature type="binding site" evidence="6 8">
    <location>
        <position position="245"/>
    </location>
    <ligand>
        <name>S-adenosyl-L-methionine</name>
        <dbReference type="ChEBI" id="CHEBI:59789"/>
    </ligand>
</feature>
<dbReference type="NCBIfam" id="NF008734">
    <property type="entry name" value="PRK11760.1"/>
    <property type="match status" value="1"/>
</dbReference>
<evidence type="ECO:0000313" key="13">
    <source>
        <dbReference type="Proteomes" id="UP000291562"/>
    </source>
</evidence>
<keyword evidence="1 6" id="KW-0963">Cytoplasm</keyword>
<evidence type="ECO:0000256" key="4">
    <source>
        <dbReference type="ARBA" id="ARBA00022679"/>
    </source>
</evidence>
<dbReference type="GO" id="GO:0005737">
    <property type="term" value="C:cytoplasm"/>
    <property type="evidence" value="ECO:0007669"/>
    <property type="project" value="UniProtKB-SubCell"/>
</dbReference>
<evidence type="ECO:0000256" key="1">
    <source>
        <dbReference type="ARBA" id="ARBA00022490"/>
    </source>
</evidence>
<dbReference type="EMBL" id="CP035704">
    <property type="protein sequence ID" value="QBB71660.1"/>
    <property type="molecule type" value="Genomic_DNA"/>
</dbReference>
<dbReference type="GO" id="GO:0032259">
    <property type="term" value="P:methylation"/>
    <property type="evidence" value="ECO:0007669"/>
    <property type="project" value="UniProtKB-KW"/>
</dbReference>
<keyword evidence="5 6" id="KW-0949">S-adenosyl-L-methionine</keyword>
<dbReference type="Proteomes" id="UP000291562">
    <property type="component" value="Chromosome"/>
</dbReference>
<evidence type="ECO:0000313" key="12">
    <source>
        <dbReference type="EMBL" id="QBB71660.1"/>
    </source>
</evidence>
<feature type="binding site" evidence="6 8">
    <location>
        <position position="281"/>
    </location>
    <ligand>
        <name>S-adenosyl-L-methionine</name>
        <dbReference type="ChEBI" id="CHEBI:59789"/>
    </ligand>
</feature>
<dbReference type="Pfam" id="PF18125">
    <property type="entry name" value="RlmM_FDX"/>
    <property type="match status" value="1"/>
</dbReference>
<dbReference type="InterPro" id="IPR002877">
    <property type="entry name" value="RNA_MeTrfase_FtsJ_dom"/>
</dbReference>
<feature type="binding site" evidence="6 8">
    <location>
        <position position="265"/>
    </location>
    <ligand>
        <name>S-adenosyl-L-methionine</name>
        <dbReference type="ChEBI" id="CHEBI:59789"/>
    </ligand>
</feature>
<keyword evidence="13" id="KW-1185">Reference proteome</keyword>
<protein>
    <recommendedName>
        <fullName evidence="6">Ribosomal RNA large subunit methyltransferase M</fullName>
        <ecNumber evidence="6">2.1.1.186</ecNumber>
    </recommendedName>
    <alternativeName>
        <fullName evidence="6">23S rRNA (cytidine2498-2'-O)-methyltransferase</fullName>
    </alternativeName>
    <alternativeName>
        <fullName evidence="6">23S rRNA 2'-O-ribose methyltransferase RlmM</fullName>
    </alternativeName>
</protein>
<feature type="domain" description="RlmM ferredoxin-like" evidence="10">
    <location>
        <begin position="11"/>
        <end position="79"/>
    </location>
</feature>
<dbReference type="InterPro" id="IPR048646">
    <property type="entry name" value="RlmM_THUMP-like"/>
</dbReference>
<dbReference type="Gene3D" id="3.30.2300.20">
    <property type="match status" value="1"/>
</dbReference>
<dbReference type="Pfam" id="PF21239">
    <property type="entry name" value="RLMM_N"/>
    <property type="match status" value="1"/>
</dbReference>
<dbReference type="EC" id="2.1.1.186" evidence="6"/>
<dbReference type="PANTHER" id="PTHR37524:SF2">
    <property type="entry name" value="RIBOSOMAL RNA METHYLTRANSFERASE FTSJ DOMAIN-CONTAINING PROTEIN"/>
    <property type="match status" value="1"/>
</dbReference>
<dbReference type="PIRSF" id="PIRSF028774">
    <property type="entry name" value="UCP028774"/>
    <property type="match status" value="1"/>
</dbReference>
<feature type="binding site" evidence="6 8">
    <location>
        <position position="193"/>
    </location>
    <ligand>
        <name>S-adenosyl-L-methionine</name>
        <dbReference type="ChEBI" id="CHEBI:59789"/>
    </ligand>
</feature>
<comment type="similarity">
    <text evidence="6">Belongs to the class I-like SAM-binding methyltransferase superfamily. RNA methyltransferase RlmE family. RlmM subfamily.</text>
</comment>
<evidence type="ECO:0000259" key="9">
    <source>
        <dbReference type="Pfam" id="PF01728"/>
    </source>
</evidence>
<dbReference type="InterPro" id="IPR029063">
    <property type="entry name" value="SAM-dependent_MTases_sf"/>
</dbReference>